<dbReference type="Pfam" id="PF03732">
    <property type="entry name" value="Retrotrans_gag"/>
    <property type="match status" value="1"/>
</dbReference>
<name>A0A9W3C797_RAPSA</name>
<evidence type="ECO:0000313" key="3">
    <source>
        <dbReference type="Proteomes" id="UP000504610"/>
    </source>
</evidence>
<keyword evidence="3" id="KW-1185">Reference proteome</keyword>
<feature type="region of interest" description="Disordered" evidence="1">
    <location>
        <begin position="203"/>
        <end position="227"/>
    </location>
</feature>
<dbReference type="CDD" id="cd00303">
    <property type="entry name" value="retropepsin_like"/>
    <property type="match status" value="1"/>
</dbReference>
<accession>A0A9W3C797</accession>
<dbReference type="RefSeq" id="XP_056847451.1">
    <property type="nucleotide sequence ID" value="XM_056991471.1"/>
</dbReference>
<dbReference type="AlphaFoldDB" id="A0A9W3C797"/>
<evidence type="ECO:0000259" key="2">
    <source>
        <dbReference type="Pfam" id="PF03732"/>
    </source>
</evidence>
<dbReference type="Proteomes" id="UP000504610">
    <property type="component" value="Chromosome 7"/>
</dbReference>
<feature type="region of interest" description="Disordered" evidence="1">
    <location>
        <begin position="134"/>
        <end position="159"/>
    </location>
</feature>
<reference evidence="3" key="1">
    <citation type="journal article" date="2019" name="Database">
        <title>The radish genome database (RadishGD): an integrated information resource for radish genomics.</title>
        <authorList>
            <person name="Yu H.J."/>
            <person name="Baek S."/>
            <person name="Lee Y.J."/>
            <person name="Cho A."/>
            <person name="Mun J.H."/>
        </authorList>
    </citation>
    <scope>NUCLEOTIDE SEQUENCE [LARGE SCALE GENOMIC DNA]</scope>
    <source>
        <strain evidence="3">cv. WK10039</strain>
    </source>
</reference>
<protein>
    <submittedName>
        <fullName evidence="4">Uncharacterized protein LOC108815740</fullName>
    </submittedName>
</protein>
<dbReference type="KEGG" id="rsz:108815740"/>
<dbReference type="PANTHER" id="PTHR33240">
    <property type="entry name" value="OS08G0508500 PROTEIN"/>
    <property type="match status" value="1"/>
</dbReference>
<sequence>MGRCKLPEWERDASYCLLFVENLRGAALEWFSHLDINSIGSFRQLASAFLKQFSMFMDRETSDVNLWSLTQKEDEPLHDFMRRFKLVMSRVKKNSLVQVRVSKVDISGRPRTIQDTLHTAMDFIIMEEEMKVLAQKHGPQKPSAKKKSSRNDKNPYKDNSYCELHQARGHSTTNCKVLGARLAAKLLAGELAKVTSIKDLILDSDRPPKTNKAAPENNAPENQLGEKRQRINMIIGGSQFYQDLVSSIKAYGRKAETTNWLSENDVPNDTIIFEEHETVGIDKPHYDSLVNDLVIQDLEVGCILVDTGSTVNIMIRDTLQRMNIPLGEVIPKPRPLTGFSGITSMTLGTMAKEVAKIVKFAVVDNPAIYNMIMGIPG</sequence>
<reference evidence="4" key="2">
    <citation type="submission" date="2025-08" db="UniProtKB">
        <authorList>
            <consortium name="RefSeq"/>
        </authorList>
    </citation>
    <scope>IDENTIFICATION</scope>
    <source>
        <tissue evidence="4">Leaf</tissue>
    </source>
</reference>
<dbReference type="PANTHER" id="PTHR33240:SF8">
    <property type="entry name" value="OS03G0439900 PROTEIN"/>
    <property type="match status" value="1"/>
</dbReference>
<evidence type="ECO:0000256" key="1">
    <source>
        <dbReference type="SAM" id="MobiDB-lite"/>
    </source>
</evidence>
<feature type="domain" description="Retrotransposon gag" evidence="2">
    <location>
        <begin position="18"/>
        <end position="93"/>
    </location>
</feature>
<evidence type="ECO:0000313" key="4">
    <source>
        <dbReference type="RefSeq" id="XP_056847451.1"/>
    </source>
</evidence>
<feature type="compositionally biased region" description="Low complexity" evidence="1">
    <location>
        <begin position="210"/>
        <end position="222"/>
    </location>
</feature>
<gene>
    <name evidence="4" type="primary">LOC108815740</name>
</gene>
<dbReference type="GeneID" id="108815740"/>
<organism evidence="3 4">
    <name type="scientific">Raphanus sativus</name>
    <name type="common">Radish</name>
    <name type="synonym">Raphanus raphanistrum var. sativus</name>
    <dbReference type="NCBI Taxonomy" id="3726"/>
    <lineage>
        <taxon>Eukaryota</taxon>
        <taxon>Viridiplantae</taxon>
        <taxon>Streptophyta</taxon>
        <taxon>Embryophyta</taxon>
        <taxon>Tracheophyta</taxon>
        <taxon>Spermatophyta</taxon>
        <taxon>Magnoliopsida</taxon>
        <taxon>eudicotyledons</taxon>
        <taxon>Gunneridae</taxon>
        <taxon>Pentapetalae</taxon>
        <taxon>rosids</taxon>
        <taxon>malvids</taxon>
        <taxon>Brassicales</taxon>
        <taxon>Brassicaceae</taxon>
        <taxon>Brassiceae</taxon>
        <taxon>Raphanus</taxon>
    </lineage>
</organism>
<dbReference type="OrthoDB" id="1108343at2759"/>
<dbReference type="InterPro" id="IPR005162">
    <property type="entry name" value="Retrotrans_gag_dom"/>
</dbReference>
<proteinExistence type="predicted"/>